<feature type="region of interest" description="Disordered" evidence="1">
    <location>
        <begin position="140"/>
        <end position="161"/>
    </location>
</feature>
<reference evidence="2" key="1">
    <citation type="submission" date="2014-05" db="EMBL/GenBank/DDBJ databases">
        <title>The transcriptome of the halophilic microalga Tetraselmis sp. GSL018 isolated from the Great Salt Lake, Utah.</title>
        <authorList>
            <person name="Jinkerson R.E."/>
            <person name="D'Adamo S."/>
            <person name="Posewitz M.C."/>
        </authorList>
    </citation>
    <scope>NUCLEOTIDE SEQUENCE</scope>
    <source>
        <strain evidence="2">GSL018</strain>
    </source>
</reference>
<organism evidence="2">
    <name type="scientific">Tetraselmis sp. GSL018</name>
    <dbReference type="NCBI Taxonomy" id="582737"/>
    <lineage>
        <taxon>Eukaryota</taxon>
        <taxon>Viridiplantae</taxon>
        <taxon>Chlorophyta</taxon>
        <taxon>core chlorophytes</taxon>
        <taxon>Chlorodendrophyceae</taxon>
        <taxon>Chlorodendrales</taxon>
        <taxon>Chlorodendraceae</taxon>
        <taxon>Tetraselmis</taxon>
    </lineage>
</organism>
<evidence type="ECO:0008006" key="3">
    <source>
        <dbReference type="Google" id="ProtNLM"/>
    </source>
</evidence>
<dbReference type="AlphaFoldDB" id="A0A061RCP1"/>
<dbReference type="EMBL" id="GBEZ01015457">
    <property type="protein sequence ID" value="JAC70707.1"/>
    <property type="molecule type" value="Transcribed_RNA"/>
</dbReference>
<sequence length="617" mass="67276">MATAFPRRLGISPLGRSCRRDCAAPQPTCFSVLVPATLLNADRKAGSSGGGVCPASGGVPVALFRAMGAWREVLAHSELAAAAAAKQLAWRVCLRVWQAAAERAHQAILVEQRKLEVARRFRRLYVYAMMLGHWRNVTDQARSEREKAEAQERERRAREEETERLRKAYLARMEVASRFAAACVCTRALTAWRRALRIAKQEAAASAERQQVRERIGMAIAAKKQAPTKGRSATAAVPGTSGSRMRENPDAPRTARRSPTPSLGGGAGAVAALPPAGSNPPRAEGSQTRDGGQPPRPEAATAANGDMPVICGGPGSPEVPLGAVGALPGLSAISCQDKSKELAEPAQPRSPSVIMAPSCDPAAGSSMAREDELSSECPVWGAPMPCWSSSEGQAAADNGEAMDAGGSAPRPGKVLAAGFSGMEERAQERARRRAELEAKYEAQRQAEAEASRLREEEHARRAEQEKAAEKAAAALRRAEAKKAAEKKKAALRLAEQQEALAAMHDSYSILRRRGWWPWVRAVEESRLAEWRASERRRRSLLRGAIRRWWEPVEASLAQEWRLSQAARQHFESRLAARTLHALEESVMTSAWSRHRLLRKSVLALHQLLELRRALERL</sequence>
<feature type="region of interest" description="Disordered" evidence="1">
    <location>
        <begin position="221"/>
        <end position="314"/>
    </location>
</feature>
<feature type="non-terminal residue" evidence="2">
    <location>
        <position position="617"/>
    </location>
</feature>
<name>A0A061RCP1_9CHLO</name>
<accession>A0A061RCP1</accession>
<gene>
    <name evidence="2" type="ORF">TSPGSL018_3547</name>
</gene>
<protein>
    <recommendedName>
        <fullName evidence="3">Sfi1 spindle body domain-containing protein</fullName>
    </recommendedName>
</protein>
<evidence type="ECO:0000256" key="1">
    <source>
        <dbReference type="SAM" id="MobiDB-lite"/>
    </source>
</evidence>
<feature type="compositionally biased region" description="Basic and acidic residues" evidence="1">
    <location>
        <begin position="141"/>
        <end position="161"/>
    </location>
</feature>
<proteinExistence type="predicted"/>
<feature type="region of interest" description="Disordered" evidence="1">
    <location>
        <begin position="447"/>
        <end position="466"/>
    </location>
</feature>
<evidence type="ECO:0000313" key="2">
    <source>
        <dbReference type="EMBL" id="JAC70707.1"/>
    </source>
</evidence>